<comment type="caution">
    <text evidence="1">The sequence shown here is derived from an EMBL/GenBank/DDBJ whole genome shotgun (WGS) entry which is preliminary data.</text>
</comment>
<name>A0A7Y9ZFG6_9MICO</name>
<protein>
    <submittedName>
        <fullName evidence="1">Uncharacterized protein</fullName>
    </submittedName>
</protein>
<dbReference type="Proteomes" id="UP000547973">
    <property type="component" value="Unassembled WGS sequence"/>
</dbReference>
<reference evidence="1 2" key="1">
    <citation type="submission" date="2020-07" db="EMBL/GenBank/DDBJ databases">
        <title>Sequencing the genomes of 1000 actinobacteria strains.</title>
        <authorList>
            <person name="Klenk H.-P."/>
        </authorList>
    </citation>
    <scope>NUCLEOTIDE SEQUENCE [LARGE SCALE GENOMIC DNA]</scope>
    <source>
        <strain evidence="1 2">DSM 19970</strain>
    </source>
</reference>
<accession>A0A7Y9ZFG6</accession>
<sequence>MPNQRRLEFNTALDTMFATDDATDIMAFLSTCTV</sequence>
<evidence type="ECO:0000313" key="1">
    <source>
        <dbReference type="EMBL" id="NYI42416.1"/>
    </source>
</evidence>
<dbReference type="EMBL" id="JACBZO010000001">
    <property type="protein sequence ID" value="NYI42416.1"/>
    <property type="molecule type" value="Genomic_DNA"/>
</dbReference>
<proteinExistence type="predicted"/>
<gene>
    <name evidence="1" type="ORF">BKA03_002535</name>
</gene>
<organism evidence="1 2">
    <name type="scientific">Demequina lutea</name>
    <dbReference type="NCBI Taxonomy" id="431489"/>
    <lineage>
        <taxon>Bacteria</taxon>
        <taxon>Bacillati</taxon>
        <taxon>Actinomycetota</taxon>
        <taxon>Actinomycetes</taxon>
        <taxon>Micrococcales</taxon>
        <taxon>Demequinaceae</taxon>
        <taxon>Demequina</taxon>
    </lineage>
</organism>
<evidence type="ECO:0000313" key="2">
    <source>
        <dbReference type="Proteomes" id="UP000547973"/>
    </source>
</evidence>
<keyword evidence="2" id="KW-1185">Reference proteome</keyword>
<dbReference type="AlphaFoldDB" id="A0A7Y9ZFG6"/>